<accession>A0ABW6M5S6</accession>
<protein>
    <submittedName>
        <fullName evidence="2">Uncharacterized protein</fullName>
    </submittedName>
</protein>
<dbReference type="EMBL" id="JBIAHM010000008">
    <property type="protein sequence ID" value="MFE9601495.1"/>
    <property type="molecule type" value="Genomic_DNA"/>
</dbReference>
<keyword evidence="3" id="KW-1185">Reference proteome</keyword>
<dbReference type="Proteomes" id="UP001601303">
    <property type="component" value="Unassembled WGS sequence"/>
</dbReference>
<reference evidence="2 3" key="1">
    <citation type="submission" date="2024-10" db="EMBL/GenBank/DDBJ databases">
        <title>The Natural Products Discovery Center: Release of the First 8490 Sequenced Strains for Exploring Actinobacteria Biosynthetic Diversity.</title>
        <authorList>
            <person name="Kalkreuter E."/>
            <person name="Kautsar S.A."/>
            <person name="Yang D."/>
            <person name="Bader C.D."/>
            <person name="Teijaro C.N."/>
            <person name="Fluegel L."/>
            <person name="Davis C.M."/>
            <person name="Simpson J.R."/>
            <person name="Lauterbach L."/>
            <person name="Steele A.D."/>
            <person name="Gui C."/>
            <person name="Meng S."/>
            <person name="Li G."/>
            <person name="Viehrig K."/>
            <person name="Ye F."/>
            <person name="Su P."/>
            <person name="Kiefer A.F."/>
            <person name="Nichols A."/>
            <person name="Cepeda A.J."/>
            <person name="Yan W."/>
            <person name="Fan B."/>
            <person name="Jiang Y."/>
            <person name="Adhikari A."/>
            <person name="Zheng C.-J."/>
            <person name="Schuster L."/>
            <person name="Cowan T.M."/>
            <person name="Smanski M.J."/>
            <person name="Chevrette M.G."/>
            <person name="De Carvalho L.P.S."/>
            <person name="Shen B."/>
        </authorList>
    </citation>
    <scope>NUCLEOTIDE SEQUENCE [LARGE SCALE GENOMIC DNA]</scope>
    <source>
        <strain evidence="2 3">NPDC006488</strain>
    </source>
</reference>
<name>A0ABW6M5S6_9ACTN</name>
<evidence type="ECO:0000313" key="3">
    <source>
        <dbReference type="Proteomes" id="UP001601303"/>
    </source>
</evidence>
<gene>
    <name evidence="2" type="ORF">ACFYNQ_23380</name>
</gene>
<evidence type="ECO:0000313" key="2">
    <source>
        <dbReference type="EMBL" id="MFE9601495.1"/>
    </source>
</evidence>
<comment type="caution">
    <text evidence="2">The sequence shown here is derived from an EMBL/GenBank/DDBJ whole genome shotgun (WGS) entry which is preliminary data.</text>
</comment>
<organism evidence="2 3">
    <name type="scientific">Streptomyces hokutonensis</name>
    <dbReference type="NCBI Taxonomy" id="1306990"/>
    <lineage>
        <taxon>Bacteria</taxon>
        <taxon>Bacillati</taxon>
        <taxon>Actinomycetota</taxon>
        <taxon>Actinomycetes</taxon>
        <taxon>Kitasatosporales</taxon>
        <taxon>Streptomycetaceae</taxon>
        <taxon>Streptomyces</taxon>
    </lineage>
</organism>
<evidence type="ECO:0000256" key="1">
    <source>
        <dbReference type="SAM" id="MobiDB-lite"/>
    </source>
</evidence>
<feature type="region of interest" description="Disordered" evidence="1">
    <location>
        <begin position="1"/>
        <end position="30"/>
    </location>
</feature>
<proteinExistence type="predicted"/>
<feature type="compositionally biased region" description="Basic and acidic residues" evidence="1">
    <location>
        <begin position="18"/>
        <end position="30"/>
    </location>
</feature>
<sequence>MQRPSQIAFTEFAPGPAEQRHSQDELRSDVAAHGATAETDRPYVENARFGGLLTSATVDWKMLGAITQVLLANESLAAPGAGEM</sequence>
<dbReference type="RefSeq" id="WP_388108760.1">
    <property type="nucleotide sequence ID" value="NZ_JBIAHM010000008.1"/>
</dbReference>